<evidence type="ECO:0000256" key="2">
    <source>
        <dbReference type="ARBA" id="ARBA00022679"/>
    </source>
</evidence>
<sequence length="453" mass="50736">MTKSIEIPDIFYPKEPILVCPSSPTPNHTLQLSNLDDQKFLRFSIKYLYLFRKALLGEALRASLAKVLVDYYPFAGRREREGEGEKLEVECNGEGAVFAEGFVDLTAGEFLEGSGKPNRSWRKLLYRVEAQSFVGIPPLVIQVTHLRCGGMILCTAISHCLCDGIGSAQFLHAWAHITAKPNFALPIAPFHDRHMLKPRIPPQITFSHPEFNPHPCNDPSFDLLTQLLSQPLSVVSLTFNSSHILHLKKQCIPSLKCTSFEVLASHVWRSWVKSLELPPTLRAKLLFSINVRKKLKPELPRGFYGNAFVLGCAETSVKELVTSNVHYGVKLVQEAKEFVNDGYVRSMIDLLEVKRGKPDLSVSLVISPWSKLGLEDLDFGEGRPLHMGTLASEIYCLFLPVIGDLHAFNVLISVPQSSAERFEHYCLKGLDGRGENKEDVEKVNGGRGYRLEL</sequence>
<evidence type="ECO:0000313" key="4">
    <source>
        <dbReference type="EMBL" id="OAY83679.1"/>
    </source>
</evidence>
<keyword evidence="3" id="KW-0012">Acyltransferase</keyword>
<evidence type="ECO:0000256" key="3">
    <source>
        <dbReference type="ARBA" id="ARBA00023315"/>
    </source>
</evidence>
<dbReference type="AlphaFoldDB" id="A0A199W2Z7"/>
<dbReference type="GO" id="GO:0016747">
    <property type="term" value="F:acyltransferase activity, transferring groups other than amino-acyl groups"/>
    <property type="evidence" value="ECO:0007669"/>
    <property type="project" value="TreeGrafter"/>
</dbReference>
<dbReference type="PANTHER" id="PTHR31642:SF5">
    <property type="entry name" value="OS01G0104900 PROTEIN"/>
    <property type="match status" value="1"/>
</dbReference>
<dbReference type="EMBL" id="LSRQ01000321">
    <property type="protein sequence ID" value="OAY83679.1"/>
    <property type="molecule type" value="Genomic_DNA"/>
</dbReference>
<evidence type="ECO:0000256" key="1">
    <source>
        <dbReference type="ARBA" id="ARBA00009861"/>
    </source>
</evidence>
<dbReference type="InterPro" id="IPR050317">
    <property type="entry name" value="Plant_Fungal_Acyltransferase"/>
</dbReference>
<comment type="caution">
    <text evidence="4">The sequence shown here is derived from an EMBL/GenBank/DDBJ whole genome shotgun (WGS) entry which is preliminary data.</text>
</comment>
<dbReference type="STRING" id="4615.A0A199W2Z7"/>
<protein>
    <submittedName>
        <fullName evidence="4">Omega-hydroxypalmitate O-feruloyl transferase</fullName>
    </submittedName>
</protein>
<gene>
    <name evidence="4" type="ORF">ACMD2_08373</name>
</gene>
<dbReference type="Proteomes" id="UP000092600">
    <property type="component" value="Unassembled WGS sequence"/>
</dbReference>
<reference evidence="4 5" key="1">
    <citation type="journal article" date="2016" name="DNA Res.">
        <title>The draft genome of MD-2 pineapple using hybrid error correction of long reads.</title>
        <authorList>
            <person name="Redwan R.M."/>
            <person name="Saidin A."/>
            <person name="Kumar S.V."/>
        </authorList>
    </citation>
    <scope>NUCLEOTIDE SEQUENCE [LARGE SCALE GENOMIC DNA]</scope>
    <source>
        <strain evidence="5">cv. MD2</strain>
        <tissue evidence="4">Leaf</tissue>
    </source>
</reference>
<dbReference type="Gene3D" id="3.30.559.10">
    <property type="entry name" value="Chloramphenicol acetyltransferase-like domain"/>
    <property type="match status" value="2"/>
</dbReference>
<proteinExistence type="inferred from homology"/>
<dbReference type="PANTHER" id="PTHR31642">
    <property type="entry name" value="TRICHOTHECENE 3-O-ACETYLTRANSFERASE"/>
    <property type="match status" value="1"/>
</dbReference>
<organism evidence="4 5">
    <name type="scientific">Ananas comosus</name>
    <name type="common">Pineapple</name>
    <name type="synonym">Ananas ananas</name>
    <dbReference type="NCBI Taxonomy" id="4615"/>
    <lineage>
        <taxon>Eukaryota</taxon>
        <taxon>Viridiplantae</taxon>
        <taxon>Streptophyta</taxon>
        <taxon>Embryophyta</taxon>
        <taxon>Tracheophyta</taxon>
        <taxon>Spermatophyta</taxon>
        <taxon>Magnoliopsida</taxon>
        <taxon>Liliopsida</taxon>
        <taxon>Poales</taxon>
        <taxon>Bromeliaceae</taxon>
        <taxon>Bromelioideae</taxon>
        <taxon>Ananas</taxon>
    </lineage>
</organism>
<comment type="similarity">
    <text evidence="1">Belongs to the plant acyltransferase family.</text>
</comment>
<accession>A0A199W2Z7</accession>
<evidence type="ECO:0000313" key="5">
    <source>
        <dbReference type="Proteomes" id="UP000092600"/>
    </source>
</evidence>
<keyword evidence="2 4" id="KW-0808">Transferase</keyword>
<dbReference type="InterPro" id="IPR023213">
    <property type="entry name" value="CAT-like_dom_sf"/>
</dbReference>
<dbReference type="Pfam" id="PF02458">
    <property type="entry name" value="Transferase"/>
    <property type="match status" value="1"/>
</dbReference>
<name>A0A199W2Z7_ANACO</name>